<dbReference type="InterPro" id="IPR045001">
    <property type="entry name" value="DRG"/>
</dbReference>
<dbReference type="FunFam" id="3.10.20.30:FF:000003">
    <property type="entry name" value="Developmentally-regulated GTP-binding protein 1"/>
    <property type="match status" value="1"/>
</dbReference>
<protein>
    <recommendedName>
        <fullName evidence="6">OBG-type G domain-containing protein</fullName>
    </recommendedName>
</protein>
<dbReference type="PROSITE" id="PS51710">
    <property type="entry name" value="G_OBG"/>
    <property type="match status" value="1"/>
</dbReference>
<dbReference type="CDD" id="cd01896">
    <property type="entry name" value="DRG"/>
    <property type="match status" value="1"/>
</dbReference>
<gene>
    <name evidence="5" type="ORF">CFRA1165_LOCUS804</name>
</gene>
<dbReference type="PANTHER" id="PTHR43127">
    <property type="entry name" value="DEVELOPMENTALLY-REGULATED GTP-BINDING PROTEIN 2"/>
    <property type="match status" value="1"/>
</dbReference>
<dbReference type="InterPro" id="IPR006074">
    <property type="entry name" value="GTP1-OBG_CS"/>
</dbReference>
<dbReference type="Pfam" id="PF16897">
    <property type="entry name" value="MMR_HSR1_Xtn"/>
    <property type="match status" value="1"/>
</dbReference>
<dbReference type="PROSITE" id="PS51880">
    <property type="entry name" value="TGS"/>
    <property type="match status" value="1"/>
</dbReference>
<dbReference type="InterPro" id="IPR012675">
    <property type="entry name" value="Beta-grasp_dom_sf"/>
</dbReference>
<sequence length="414" mass="45598">MGIVEKIKELEAEYARTQKNKATEGHLGLIKAKLAKLRGELLAESASGSGSGGEGFAVQKSGDGRVALIGFPSVGKSSLLSELTETESVAAGYEFTTLTCIPGNLVYNDTKIQLLDLPGIIEGAAHGKGRGREVIAVARTSDLVLMVLDAAKEGVDNHRVILERELETVGLRLNKTPPDVSLVKKKTGGVKFNATVPLTKLGDDPQKTVHAILHEYKLHNVELLVREDVTTDELIDVINGNRKYVKCLYAYNKIDAITIEEIDALARQPHSVVVSVHAKLNLDYLLERMWDYMGLIRIYTKRRGAPPDLDEPVVLSTQRPGGITVEAAAKHVSRELLVIFSYAMVWGTSVKFSPQRVGLQHTLQDEDVIQIVAKTNNQQKLDKDYSLRVQAYNKSIAEKRRNRTKDGKKKRSTG</sequence>
<keyword evidence="2" id="KW-0342">GTP-binding</keyword>
<dbReference type="InterPro" id="IPR031662">
    <property type="entry name" value="GTP-binding_2"/>
</dbReference>
<dbReference type="PROSITE" id="PS00905">
    <property type="entry name" value="GTP1_OBG"/>
    <property type="match status" value="1"/>
</dbReference>
<evidence type="ECO:0000259" key="4">
    <source>
        <dbReference type="PROSITE" id="PS51880"/>
    </source>
</evidence>
<dbReference type="SUPFAM" id="SSF52540">
    <property type="entry name" value="P-loop containing nucleoside triphosphate hydrolases"/>
    <property type="match status" value="1"/>
</dbReference>
<dbReference type="AlphaFoldDB" id="A0A7S0TB82"/>
<name>A0A7S0TB82_9STRA</name>
<evidence type="ECO:0000256" key="1">
    <source>
        <dbReference type="ARBA" id="ARBA00022741"/>
    </source>
</evidence>
<reference evidence="5" key="1">
    <citation type="submission" date="2021-01" db="EMBL/GenBank/DDBJ databases">
        <authorList>
            <person name="Corre E."/>
            <person name="Pelletier E."/>
            <person name="Niang G."/>
            <person name="Scheremetjew M."/>
            <person name="Finn R."/>
            <person name="Kale V."/>
            <person name="Holt S."/>
            <person name="Cochrane G."/>
            <person name="Meng A."/>
            <person name="Brown T."/>
            <person name="Cohen L."/>
        </authorList>
    </citation>
    <scope>NUCLEOTIDE SEQUENCE</scope>
    <source>
        <strain evidence="5">CCMP3189</strain>
    </source>
</reference>
<dbReference type="Pfam" id="PF02824">
    <property type="entry name" value="TGS"/>
    <property type="match status" value="1"/>
</dbReference>
<dbReference type="InterPro" id="IPR005225">
    <property type="entry name" value="Small_GTP-bd"/>
</dbReference>
<dbReference type="Pfam" id="PF01926">
    <property type="entry name" value="MMR_HSR1"/>
    <property type="match status" value="1"/>
</dbReference>
<proteinExistence type="predicted"/>
<accession>A0A7S0TB82</accession>
<keyword evidence="1" id="KW-0547">Nucleotide-binding</keyword>
<dbReference type="Gene3D" id="6.10.140.1070">
    <property type="match status" value="2"/>
</dbReference>
<dbReference type="InterPro" id="IPR006073">
    <property type="entry name" value="GTP-bd"/>
</dbReference>
<evidence type="ECO:0000313" key="5">
    <source>
        <dbReference type="EMBL" id="CAD8731114.1"/>
    </source>
</evidence>
<dbReference type="GO" id="GO:0005525">
    <property type="term" value="F:GTP binding"/>
    <property type="evidence" value="ECO:0007669"/>
    <property type="project" value="UniProtKB-KW"/>
</dbReference>
<dbReference type="GO" id="GO:0003924">
    <property type="term" value="F:GTPase activity"/>
    <property type="evidence" value="ECO:0007669"/>
    <property type="project" value="InterPro"/>
</dbReference>
<dbReference type="SUPFAM" id="SSF81271">
    <property type="entry name" value="TGS-like"/>
    <property type="match status" value="1"/>
</dbReference>
<evidence type="ECO:0000259" key="3">
    <source>
        <dbReference type="PROSITE" id="PS51710"/>
    </source>
</evidence>
<dbReference type="FunFam" id="3.40.50.300:FF:001436">
    <property type="entry name" value="Developmentally-regulated GTP-binding protein"/>
    <property type="match status" value="1"/>
</dbReference>
<feature type="domain" description="OBG-type G" evidence="3">
    <location>
        <begin position="64"/>
        <end position="294"/>
    </location>
</feature>
<dbReference type="InterPro" id="IPR012676">
    <property type="entry name" value="TGS-like"/>
</dbReference>
<dbReference type="EMBL" id="HBFH01001237">
    <property type="protein sequence ID" value="CAD8731114.1"/>
    <property type="molecule type" value="Transcribed_RNA"/>
</dbReference>
<feature type="domain" description="TGS" evidence="4">
    <location>
        <begin position="294"/>
        <end position="373"/>
    </location>
</feature>
<dbReference type="InterPro" id="IPR027417">
    <property type="entry name" value="P-loop_NTPase"/>
</dbReference>
<dbReference type="PRINTS" id="PR00326">
    <property type="entry name" value="GTP1OBG"/>
</dbReference>
<evidence type="ECO:0008006" key="6">
    <source>
        <dbReference type="Google" id="ProtNLM"/>
    </source>
</evidence>
<organism evidence="5">
    <name type="scientific">Chrysocystis fragilis</name>
    <dbReference type="NCBI Taxonomy" id="1411660"/>
    <lineage>
        <taxon>Eukaryota</taxon>
        <taxon>Sar</taxon>
        <taxon>Stramenopiles</taxon>
        <taxon>Ochrophyta</taxon>
        <taxon>Pelagophyceae</taxon>
        <taxon>Sarcinochrysidales</taxon>
        <taxon>Chrysocystaceae</taxon>
        <taxon>Chrysocystis</taxon>
    </lineage>
</organism>
<dbReference type="NCBIfam" id="TIGR00231">
    <property type="entry name" value="small_GTP"/>
    <property type="match status" value="1"/>
</dbReference>
<dbReference type="Gene3D" id="3.10.20.30">
    <property type="match status" value="1"/>
</dbReference>
<dbReference type="InterPro" id="IPR004095">
    <property type="entry name" value="TGS"/>
</dbReference>
<evidence type="ECO:0000256" key="2">
    <source>
        <dbReference type="ARBA" id="ARBA00023134"/>
    </source>
</evidence>
<dbReference type="InterPro" id="IPR031167">
    <property type="entry name" value="G_OBG"/>
</dbReference>